<name>A0ABY4KIR1_9FLAO</name>
<feature type="chain" id="PRO_5045503891" description="Beta-lactamase-inhibitor-like PepSY-like domain-containing protein" evidence="1">
    <location>
        <begin position="20"/>
        <end position="105"/>
    </location>
</feature>
<reference evidence="2" key="1">
    <citation type="submission" date="2022-04" db="EMBL/GenBank/DDBJ databases">
        <title>Consumption of N2O by Flavobacterium azooxidireducens sp. nov. isolated from Decomposing Leaf Litter of Phragmites australis (Cav.).</title>
        <authorList>
            <person name="Behrendt U."/>
            <person name="Spanner T."/>
            <person name="Augustin J."/>
            <person name="Horn M.A."/>
            <person name="Kolb S."/>
            <person name="Ulrich A."/>
        </authorList>
    </citation>
    <scope>NUCLEOTIDE SEQUENCE</scope>
    <source>
        <strain evidence="2">IGB 4-14</strain>
    </source>
</reference>
<dbReference type="Proteomes" id="UP000830583">
    <property type="component" value="Chromosome"/>
</dbReference>
<evidence type="ECO:0000313" key="3">
    <source>
        <dbReference type="Proteomes" id="UP000830583"/>
    </source>
</evidence>
<evidence type="ECO:0000256" key="1">
    <source>
        <dbReference type="SAM" id="SignalP"/>
    </source>
</evidence>
<evidence type="ECO:0008006" key="4">
    <source>
        <dbReference type="Google" id="ProtNLM"/>
    </source>
</evidence>
<accession>A0ABY4KIR1</accession>
<organism evidence="2 3">
    <name type="scientific">Flavobacterium azooxidireducens</name>
    <dbReference type="NCBI Taxonomy" id="1871076"/>
    <lineage>
        <taxon>Bacteria</taxon>
        <taxon>Pseudomonadati</taxon>
        <taxon>Bacteroidota</taxon>
        <taxon>Flavobacteriia</taxon>
        <taxon>Flavobacteriales</taxon>
        <taxon>Flavobacteriaceae</taxon>
        <taxon>Flavobacterium</taxon>
    </lineage>
</organism>
<evidence type="ECO:0000313" key="2">
    <source>
        <dbReference type="EMBL" id="UPQ80697.1"/>
    </source>
</evidence>
<dbReference type="Gene3D" id="3.10.450.360">
    <property type="match status" value="1"/>
</dbReference>
<sequence>MKNLILTTAFVLATFSTFATTNNNTNEIVNTVAIDKDYKEISVDQVPQAVKDAVAKDYAGATIAKAYVNSKKEYKLDLTAGGESKTVFADATGNWISKDTIKKVE</sequence>
<proteinExistence type="predicted"/>
<dbReference type="EMBL" id="CP096205">
    <property type="protein sequence ID" value="UPQ80697.1"/>
    <property type="molecule type" value="Genomic_DNA"/>
</dbReference>
<dbReference type="SUPFAM" id="SSF160574">
    <property type="entry name" value="BT0923-like"/>
    <property type="match status" value="1"/>
</dbReference>
<keyword evidence="1" id="KW-0732">Signal</keyword>
<dbReference type="RefSeq" id="WP_248436585.1">
    <property type="nucleotide sequence ID" value="NZ_CP096205.1"/>
</dbReference>
<feature type="signal peptide" evidence="1">
    <location>
        <begin position="1"/>
        <end position="19"/>
    </location>
</feature>
<keyword evidence="3" id="KW-1185">Reference proteome</keyword>
<gene>
    <name evidence="2" type="ORF">M0M57_07610</name>
</gene>
<protein>
    <recommendedName>
        <fullName evidence="4">Beta-lactamase-inhibitor-like PepSY-like domain-containing protein</fullName>
    </recommendedName>
</protein>